<evidence type="ECO:0000256" key="3">
    <source>
        <dbReference type="ARBA" id="ARBA00022606"/>
    </source>
</evidence>
<reference evidence="11" key="1">
    <citation type="journal article" date="2015" name="BMC Genomics">
        <title>Candidate chemosensory genes identified in Colaphellus bowringi by antennal transcriptome analysis.</title>
        <authorList>
            <person name="Li X.M."/>
            <person name="Zhu X.Y."/>
            <person name="Wang Z.Q."/>
            <person name="Wang Y."/>
            <person name="He P."/>
            <person name="Chen G."/>
            <person name="Sun L."/>
            <person name="Deng D.G."/>
            <person name="Zhang Y.N."/>
        </authorList>
    </citation>
    <scope>NUCLEOTIDE SEQUENCE</scope>
</reference>
<dbReference type="AlphaFoldDB" id="A0A0S3J2R7"/>
<keyword evidence="9 10" id="KW-0807">Transducer</keyword>
<evidence type="ECO:0000256" key="4">
    <source>
        <dbReference type="ARBA" id="ARBA00022692"/>
    </source>
</evidence>
<proteinExistence type="evidence at transcript level"/>
<evidence type="ECO:0000256" key="10">
    <source>
        <dbReference type="RuleBase" id="RU351113"/>
    </source>
</evidence>
<evidence type="ECO:0000256" key="5">
    <source>
        <dbReference type="ARBA" id="ARBA00022725"/>
    </source>
</evidence>
<feature type="transmembrane region" description="Helical" evidence="10">
    <location>
        <begin position="129"/>
        <end position="147"/>
    </location>
</feature>
<evidence type="ECO:0000256" key="8">
    <source>
        <dbReference type="ARBA" id="ARBA00023170"/>
    </source>
</evidence>
<evidence type="ECO:0000256" key="9">
    <source>
        <dbReference type="ARBA" id="ARBA00023224"/>
    </source>
</evidence>
<keyword evidence="5 10" id="KW-0552">Olfaction</keyword>
<organism evidence="11">
    <name type="scientific">Colaphellus bowringi</name>
    <dbReference type="NCBI Taxonomy" id="561076"/>
    <lineage>
        <taxon>Eukaryota</taxon>
        <taxon>Metazoa</taxon>
        <taxon>Ecdysozoa</taxon>
        <taxon>Arthropoda</taxon>
        <taxon>Hexapoda</taxon>
        <taxon>Insecta</taxon>
        <taxon>Pterygota</taxon>
        <taxon>Neoptera</taxon>
        <taxon>Endopterygota</taxon>
        <taxon>Coleoptera</taxon>
        <taxon>Polyphaga</taxon>
        <taxon>Cucujiformia</taxon>
        <taxon>Chrysomeloidea</taxon>
        <taxon>Chrysomelidae</taxon>
        <taxon>Chrysomelinae</taxon>
        <taxon>Chrysomelini</taxon>
        <taxon>Colaphellus</taxon>
    </lineage>
</organism>
<dbReference type="InterPro" id="IPR004117">
    <property type="entry name" value="7tm6_olfct_rcpt"/>
</dbReference>
<dbReference type="GO" id="GO:0007165">
    <property type="term" value="P:signal transduction"/>
    <property type="evidence" value="ECO:0007669"/>
    <property type="project" value="UniProtKB-KW"/>
</dbReference>
<evidence type="ECO:0000256" key="1">
    <source>
        <dbReference type="ARBA" id="ARBA00004651"/>
    </source>
</evidence>
<feature type="transmembrane region" description="Helical" evidence="10">
    <location>
        <begin position="73"/>
        <end position="91"/>
    </location>
</feature>
<keyword evidence="6 10" id="KW-1133">Transmembrane helix</keyword>
<comment type="similarity">
    <text evidence="10">Belongs to the insect chemoreceptor superfamily. Heteromeric odorant receptor channel (TC 1.A.69) family.</text>
</comment>
<keyword evidence="4 10" id="KW-0812">Transmembrane</keyword>
<dbReference type="PANTHER" id="PTHR21137">
    <property type="entry name" value="ODORANT RECEPTOR"/>
    <property type="match status" value="1"/>
</dbReference>
<evidence type="ECO:0000256" key="7">
    <source>
        <dbReference type="ARBA" id="ARBA00023136"/>
    </source>
</evidence>
<name>A0A0S3J2R7_9CUCU</name>
<sequence length="388" mass="45270">MSHNEIVCMTTSIKILRTYGVFPSQSRELHPGMVFYIRFLVLAVVTSLTLVGSTLHLIKTIQNNEYNYTEMDLVYIVSFVTAYALIGSFVMKVKASGEMFVFLSNFEEFGKPINFDKNNKLFNRYSKYHYVYLESLILIILFSSNIFKSKTCRLENELYNLKEVCGLFTYTWMPFNIDYTPVREIYLTIQLLGNHHIYMLAGLVAWQVFETIQHIIIRIRHVKHLFVEALQEGDVKVRRKKFNFAVRYHNAVLSAFFSLEDKLNAAFGIFMVTHMVLTAAVIGTGIYCLFRRRSLSSFLVCMGWFWGLFMDCFSGQRLQDESLELAVALYDSPWYEMDKEFIKDIMFVLSRCQIPMKLRAYAFGVIDRAMFLAVMKGTYSYITLLRSQ</sequence>
<keyword evidence="7 10" id="KW-0472">Membrane</keyword>
<dbReference type="Pfam" id="PF02949">
    <property type="entry name" value="7tm_6"/>
    <property type="match status" value="1"/>
</dbReference>
<dbReference type="GO" id="GO:0004984">
    <property type="term" value="F:olfactory receptor activity"/>
    <property type="evidence" value="ECO:0007669"/>
    <property type="project" value="InterPro"/>
</dbReference>
<keyword evidence="8 10" id="KW-0675">Receptor</keyword>
<protein>
    <recommendedName>
        <fullName evidence="10">Odorant receptor</fullName>
    </recommendedName>
</protein>
<keyword evidence="2" id="KW-1003">Cell membrane</keyword>
<comment type="subcellular location">
    <subcellularLocation>
        <location evidence="1 10">Cell membrane</location>
        <topology evidence="1 10">Multi-pass membrane protein</topology>
    </subcellularLocation>
</comment>
<keyword evidence="3 10" id="KW-0716">Sensory transduction</keyword>
<evidence type="ECO:0000256" key="6">
    <source>
        <dbReference type="ARBA" id="ARBA00022989"/>
    </source>
</evidence>
<dbReference type="GO" id="GO:0005886">
    <property type="term" value="C:plasma membrane"/>
    <property type="evidence" value="ECO:0007669"/>
    <property type="project" value="UniProtKB-SubCell"/>
</dbReference>
<dbReference type="PANTHER" id="PTHR21137:SF35">
    <property type="entry name" value="ODORANT RECEPTOR 19A-RELATED"/>
    <property type="match status" value="1"/>
</dbReference>
<evidence type="ECO:0000313" key="11">
    <source>
        <dbReference type="EMBL" id="ALR72578.1"/>
    </source>
</evidence>
<feature type="transmembrane region" description="Helical" evidence="10">
    <location>
        <begin position="33"/>
        <end position="52"/>
    </location>
</feature>
<accession>A0A0S3J2R7</accession>
<comment type="caution">
    <text evidence="10">Lacks conserved residue(s) required for the propagation of feature annotation.</text>
</comment>
<dbReference type="EMBL" id="KT381572">
    <property type="protein sequence ID" value="ALR72578.1"/>
    <property type="molecule type" value="mRNA"/>
</dbReference>
<evidence type="ECO:0000256" key="2">
    <source>
        <dbReference type="ARBA" id="ARBA00022475"/>
    </source>
</evidence>
<feature type="transmembrane region" description="Helical" evidence="10">
    <location>
        <begin position="265"/>
        <end position="290"/>
    </location>
</feature>
<reference evidence="11" key="2">
    <citation type="submission" date="2015-08" db="EMBL/GenBank/DDBJ databases">
        <authorList>
            <person name="Babu N.S."/>
            <person name="Beckwith C.J."/>
            <person name="Beseler K.G."/>
            <person name="Brison A."/>
            <person name="Carone J.V."/>
            <person name="Caskin T.P."/>
            <person name="Diamond M."/>
            <person name="Durham M.E."/>
            <person name="Foxe J.M."/>
            <person name="Go M."/>
            <person name="Henderson B.A."/>
            <person name="Jones I.B."/>
            <person name="McGettigan J.A."/>
            <person name="Micheletti S.J."/>
            <person name="Nasrallah M.E."/>
            <person name="Ortiz D."/>
            <person name="Piller C.R."/>
            <person name="Privatt S.R."/>
            <person name="Schneider S.L."/>
            <person name="Sharp S."/>
            <person name="Smith T.C."/>
            <person name="Stanton J.D."/>
            <person name="Ullery H.E."/>
            <person name="Wilson R.J."/>
            <person name="Serrano M.G."/>
            <person name="Buck G."/>
            <person name="Lee V."/>
            <person name="Wang Y."/>
            <person name="Carvalho R."/>
            <person name="Voegtly L."/>
            <person name="Shi R."/>
            <person name="Duckworth R."/>
            <person name="Johnson A."/>
            <person name="Loviza R."/>
            <person name="Walstead R."/>
            <person name="Shah Z."/>
            <person name="Kiflezghi M."/>
            <person name="Wade K."/>
            <person name="Ball S.L."/>
            <person name="Bradley K.W."/>
            <person name="Asai D.J."/>
            <person name="Bowman C.A."/>
            <person name="Russell D.A."/>
            <person name="Pope W.H."/>
            <person name="Jacobs-Sera D."/>
            <person name="Hendrix R.W."/>
            <person name="Hatfull G.F."/>
        </authorList>
    </citation>
    <scope>NUCLEOTIDE SEQUENCE</scope>
</reference>
<dbReference type="GO" id="GO:0005549">
    <property type="term" value="F:odorant binding"/>
    <property type="evidence" value="ECO:0007669"/>
    <property type="project" value="InterPro"/>
</dbReference>